<feature type="compositionally biased region" description="Basic and acidic residues" evidence="6">
    <location>
        <begin position="428"/>
        <end position="448"/>
    </location>
</feature>
<proteinExistence type="inferred from homology"/>
<dbReference type="GO" id="GO:0006298">
    <property type="term" value="P:mismatch repair"/>
    <property type="evidence" value="ECO:0007669"/>
    <property type="project" value="UniProtKB-UniRule"/>
</dbReference>
<feature type="region of interest" description="Disordered" evidence="6">
    <location>
        <begin position="338"/>
        <end position="371"/>
    </location>
</feature>
<dbReference type="SMART" id="SM00853">
    <property type="entry name" value="MutL_C"/>
    <property type="match status" value="1"/>
</dbReference>
<dbReference type="InterPro" id="IPR037198">
    <property type="entry name" value="MutL_C_sf"/>
</dbReference>
<dbReference type="InterPro" id="IPR042121">
    <property type="entry name" value="MutL_C_regsub"/>
</dbReference>
<dbReference type="CDD" id="cd16926">
    <property type="entry name" value="HATPase_MutL-MLH-PMS-like"/>
    <property type="match status" value="1"/>
</dbReference>
<evidence type="ECO:0000259" key="8">
    <source>
        <dbReference type="SMART" id="SM01340"/>
    </source>
</evidence>
<dbReference type="InterPro" id="IPR014762">
    <property type="entry name" value="DNA_mismatch_repair_CS"/>
</dbReference>
<feature type="domain" description="MutL C-terminal dimerisation" evidence="7">
    <location>
        <begin position="488"/>
        <end position="636"/>
    </location>
</feature>
<dbReference type="HAMAP" id="MF_00149">
    <property type="entry name" value="DNA_mis_repair"/>
    <property type="match status" value="1"/>
</dbReference>
<dbReference type="InterPro" id="IPR020667">
    <property type="entry name" value="DNA_mismatch_repair_MutL"/>
</dbReference>
<dbReference type="RefSeq" id="WP_084069315.1">
    <property type="nucleotide sequence ID" value="NZ_FWXY01000010.1"/>
</dbReference>
<keyword evidence="3 5" id="KW-0227">DNA damage</keyword>
<dbReference type="GO" id="GO:0016887">
    <property type="term" value="F:ATP hydrolysis activity"/>
    <property type="evidence" value="ECO:0007669"/>
    <property type="project" value="InterPro"/>
</dbReference>
<dbReference type="PANTHER" id="PTHR10073">
    <property type="entry name" value="DNA MISMATCH REPAIR PROTEIN MLH, PMS, MUTL"/>
    <property type="match status" value="1"/>
</dbReference>
<evidence type="ECO:0000259" key="7">
    <source>
        <dbReference type="SMART" id="SM00853"/>
    </source>
</evidence>
<evidence type="ECO:0000256" key="3">
    <source>
        <dbReference type="ARBA" id="ARBA00022763"/>
    </source>
</evidence>
<dbReference type="SUPFAM" id="SSF118116">
    <property type="entry name" value="DNA mismatch repair protein MutL"/>
    <property type="match status" value="1"/>
</dbReference>
<protein>
    <recommendedName>
        <fullName evidence="2 5">DNA mismatch repair protein MutL</fullName>
    </recommendedName>
</protein>
<dbReference type="Pfam" id="PF01119">
    <property type="entry name" value="DNA_mis_repair"/>
    <property type="match status" value="1"/>
</dbReference>
<comment type="function">
    <text evidence="5">This protein is involved in the repair of mismatches in DNA. It is required for dam-dependent methyl-directed DNA mismatch repair. May act as a 'molecular matchmaker', a protein that promotes the formation of a stable complex between two or more DNA-binding proteins in an ATP-dependent manner without itself being part of a final effector complex.</text>
</comment>
<comment type="similarity">
    <text evidence="1 5">Belongs to the DNA mismatch repair MutL/HexB family.</text>
</comment>
<evidence type="ECO:0000313" key="9">
    <source>
        <dbReference type="EMBL" id="SMC79646.1"/>
    </source>
</evidence>
<dbReference type="SUPFAM" id="SSF55874">
    <property type="entry name" value="ATPase domain of HSP90 chaperone/DNA topoisomerase II/histidine kinase"/>
    <property type="match status" value="1"/>
</dbReference>
<evidence type="ECO:0000256" key="4">
    <source>
        <dbReference type="ARBA" id="ARBA00023204"/>
    </source>
</evidence>
<dbReference type="Gene3D" id="3.30.1540.20">
    <property type="entry name" value="MutL, C-terminal domain, dimerisation subdomain"/>
    <property type="match status" value="1"/>
</dbReference>
<dbReference type="SMART" id="SM01340">
    <property type="entry name" value="DNA_mis_repair"/>
    <property type="match status" value="1"/>
</dbReference>
<dbReference type="InterPro" id="IPR014790">
    <property type="entry name" value="MutL_C"/>
</dbReference>
<evidence type="ECO:0000256" key="6">
    <source>
        <dbReference type="SAM" id="MobiDB-lite"/>
    </source>
</evidence>
<evidence type="ECO:0000256" key="1">
    <source>
        <dbReference type="ARBA" id="ARBA00006082"/>
    </source>
</evidence>
<dbReference type="AlphaFoldDB" id="A0A1W2C3G8"/>
<dbReference type="EMBL" id="FWXY01000010">
    <property type="protein sequence ID" value="SMC79646.1"/>
    <property type="molecule type" value="Genomic_DNA"/>
</dbReference>
<dbReference type="PANTHER" id="PTHR10073:SF12">
    <property type="entry name" value="DNA MISMATCH REPAIR PROTEIN MLH1"/>
    <property type="match status" value="1"/>
</dbReference>
<dbReference type="GO" id="GO:0030983">
    <property type="term" value="F:mismatched DNA binding"/>
    <property type="evidence" value="ECO:0007669"/>
    <property type="project" value="InterPro"/>
</dbReference>
<keyword evidence="10" id="KW-1185">Reference proteome</keyword>
<dbReference type="NCBIfam" id="TIGR00585">
    <property type="entry name" value="mutl"/>
    <property type="match status" value="1"/>
</dbReference>
<dbReference type="GO" id="GO:0032300">
    <property type="term" value="C:mismatch repair complex"/>
    <property type="evidence" value="ECO:0007669"/>
    <property type="project" value="InterPro"/>
</dbReference>
<organism evidence="9 10">
    <name type="scientific">Desulfocicer vacuolatum DSM 3385</name>
    <dbReference type="NCBI Taxonomy" id="1121400"/>
    <lineage>
        <taxon>Bacteria</taxon>
        <taxon>Pseudomonadati</taxon>
        <taxon>Thermodesulfobacteriota</taxon>
        <taxon>Desulfobacteria</taxon>
        <taxon>Desulfobacterales</taxon>
        <taxon>Desulfobacteraceae</taxon>
        <taxon>Desulfocicer</taxon>
    </lineage>
</organism>
<evidence type="ECO:0000256" key="5">
    <source>
        <dbReference type="HAMAP-Rule" id="MF_00149"/>
    </source>
</evidence>
<dbReference type="OrthoDB" id="9763467at2"/>
<dbReference type="Pfam" id="PF08676">
    <property type="entry name" value="MutL_C"/>
    <property type="match status" value="1"/>
</dbReference>
<dbReference type="InterPro" id="IPR020568">
    <property type="entry name" value="Ribosomal_Su5_D2-typ_SF"/>
</dbReference>
<dbReference type="SUPFAM" id="SSF54211">
    <property type="entry name" value="Ribosomal protein S5 domain 2-like"/>
    <property type="match status" value="1"/>
</dbReference>
<dbReference type="CDD" id="cd00782">
    <property type="entry name" value="MutL_Trans"/>
    <property type="match status" value="1"/>
</dbReference>
<sequence length="680" mass="75223">MGDIRVLPELITNQIAAGEVVERPVSVVKELMENALDAHATHIVVEVERGGRDLIRVSDNGDGMSRDNALLSIERYATSKIATTEDLFSIATLGFRGEALPSIASVSKMTITTREQAADYGTRLFLSGGKLMEVSEIGAPPGTVVEIKHLYFNTPVRRKFLKTVNTEMGHIADAFSAIAMGARGVGFSLIHNGRSVKEIDCDDPLISRVSTVLANDPDLRLHPVRFRDKNIEIRGYVSHPVHTRSSSQRIQIFVNGRMVTDRGIVSALVQAYRGRLMKGRFPLAALFFTIPFDGVDVNVHPAKLQVRFVNEKAVYHAVRESVIHALVSAEKSAVASRKCDRDVKSPVAEDALPGGGAEKKMDSASSQELPPCHDDIEVVEESGSGSVEKKIGTEFPHPSLFQWGSDSKGGACDNLNTPESFSHSESSLQKEGDGDENKDVNWDSKENEGVSSDRVSDGGVRTHAFIDDSSELLSVPHEFNTLREECRIVGQVMATYIIVEKDDGVELIDQHAAHERITYERLKKRSQSFKPPSQQMMVPHVLDFNFSQSVVFKKMIPGLCELGFEIEPFGEKAYAVKSVPAIIDSIDVTGLLHDMVDNLMDSGLADDEGELEKKVWLDACLILMACHHSVRANQALSFKEMEHLVRDLDLCENAFYCPHGRPIRVLWSSKDFQQMFKRIV</sequence>
<reference evidence="9 10" key="1">
    <citation type="submission" date="2017-04" db="EMBL/GenBank/DDBJ databases">
        <authorList>
            <person name="Afonso C.L."/>
            <person name="Miller P.J."/>
            <person name="Scott M.A."/>
            <person name="Spackman E."/>
            <person name="Goraichik I."/>
            <person name="Dimitrov K.M."/>
            <person name="Suarez D.L."/>
            <person name="Swayne D.E."/>
        </authorList>
    </citation>
    <scope>NUCLEOTIDE SEQUENCE [LARGE SCALE GENOMIC DNA]</scope>
    <source>
        <strain evidence="9 10">DSM 3385</strain>
    </source>
</reference>
<dbReference type="InterPro" id="IPR013507">
    <property type="entry name" value="DNA_mismatch_S5_2-like"/>
</dbReference>
<dbReference type="GO" id="GO:0140664">
    <property type="term" value="F:ATP-dependent DNA damage sensor activity"/>
    <property type="evidence" value="ECO:0007669"/>
    <property type="project" value="InterPro"/>
</dbReference>
<dbReference type="InterPro" id="IPR038973">
    <property type="entry name" value="MutL/Mlh/Pms-like"/>
</dbReference>
<evidence type="ECO:0000313" key="10">
    <source>
        <dbReference type="Proteomes" id="UP000192418"/>
    </source>
</evidence>
<evidence type="ECO:0000256" key="2">
    <source>
        <dbReference type="ARBA" id="ARBA00021975"/>
    </source>
</evidence>
<dbReference type="Gene3D" id="3.30.1370.100">
    <property type="entry name" value="MutL, C-terminal domain, regulatory subdomain"/>
    <property type="match status" value="1"/>
</dbReference>
<dbReference type="FunFam" id="3.30.565.10:FF:000003">
    <property type="entry name" value="DNA mismatch repair endonuclease MutL"/>
    <property type="match status" value="1"/>
</dbReference>
<dbReference type="InterPro" id="IPR014721">
    <property type="entry name" value="Ribsml_uS5_D2-typ_fold_subgr"/>
</dbReference>
<dbReference type="PROSITE" id="PS00058">
    <property type="entry name" value="DNA_MISMATCH_REPAIR_1"/>
    <property type="match status" value="1"/>
</dbReference>
<accession>A0A1W2C3G8</accession>
<dbReference type="Pfam" id="PF13589">
    <property type="entry name" value="HATPase_c_3"/>
    <property type="match status" value="1"/>
</dbReference>
<dbReference type="Proteomes" id="UP000192418">
    <property type="component" value="Unassembled WGS sequence"/>
</dbReference>
<dbReference type="InterPro" id="IPR036890">
    <property type="entry name" value="HATPase_C_sf"/>
</dbReference>
<name>A0A1W2C3G8_9BACT</name>
<feature type="region of interest" description="Disordered" evidence="6">
    <location>
        <begin position="412"/>
        <end position="458"/>
    </location>
</feature>
<dbReference type="Gene3D" id="3.30.230.10">
    <property type="match status" value="1"/>
</dbReference>
<dbReference type="InterPro" id="IPR042120">
    <property type="entry name" value="MutL_C_dimsub"/>
</dbReference>
<dbReference type="Gene3D" id="3.30.565.10">
    <property type="entry name" value="Histidine kinase-like ATPase, C-terminal domain"/>
    <property type="match status" value="1"/>
</dbReference>
<dbReference type="STRING" id="1121400.SAMN02746065_110110"/>
<keyword evidence="4 5" id="KW-0234">DNA repair</keyword>
<dbReference type="InterPro" id="IPR002099">
    <property type="entry name" value="MutL/Mlh/PMS"/>
</dbReference>
<dbReference type="GO" id="GO:0005524">
    <property type="term" value="F:ATP binding"/>
    <property type="evidence" value="ECO:0007669"/>
    <property type="project" value="InterPro"/>
</dbReference>
<feature type="compositionally biased region" description="Polar residues" evidence="6">
    <location>
        <begin position="414"/>
        <end position="427"/>
    </location>
</feature>
<feature type="domain" description="DNA mismatch repair protein S5" evidence="8">
    <location>
        <begin position="209"/>
        <end position="327"/>
    </location>
</feature>
<gene>
    <name evidence="5" type="primary">mutL</name>
    <name evidence="9" type="ORF">SAMN02746065_110110</name>
</gene>